<comment type="caution">
    <text evidence="1">The sequence shown here is derived from an EMBL/GenBank/DDBJ whole genome shotgun (WGS) entry which is preliminary data.</text>
</comment>
<evidence type="ECO:0000313" key="1">
    <source>
        <dbReference type="EMBL" id="MBC5715011.1"/>
    </source>
</evidence>
<dbReference type="EMBL" id="JACOPH010000013">
    <property type="protein sequence ID" value="MBC5715011.1"/>
    <property type="molecule type" value="Genomic_DNA"/>
</dbReference>
<dbReference type="AlphaFoldDB" id="A0A923RTQ8"/>
<name>A0A923RTQ8_9FIRM</name>
<gene>
    <name evidence="1" type="ORF">H8S17_12525</name>
</gene>
<organism evidence="1 2">
    <name type="scientific">Roseburia zhanii</name>
    <dbReference type="NCBI Taxonomy" id="2763064"/>
    <lineage>
        <taxon>Bacteria</taxon>
        <taxon>Bacillati</taxon>
        <taxon>Bacillota</taxon>
        <taxon>Clostridia</taxon>
        <taxon>Lachnospirales</taxon>
        <taxon>Lachnospiraceae</taxon>
        <taxon>Roseburia</taxon>
    </lineage>
</organism>
<evidence type="ECO:0000313" key="2">
    <source>
        <dbReference type="Proteomes" id="UP000606720"/>
    </source>
</evidence>
<keyword evidence="2" id="KW-1185">Reference proteome</keyword>
<dbReference type="Proteomes" id="UP000606720">
    <property type="component" value="Unassembled WGS sequence"/>
</dbReference>
<protein>
    <submittedName>
        <fullName evidence="1">Uncharacterized protein</fullName>
    </submittedName>
</protein>
<sequence>MGIRITGIDVPFGGISWEYTETEKQAIQKLFFFLESKRLLTNPIEMEIKQWCIESALEIKRRLVDTLSECDFSKDTIGCIRSMIGACNDFLDRLDTVKETGIIFKNEKGDWANSAFSSAMKQFRNVFRENINLLSSVYGIIFTKTIPTEY</sequence>
<proteinExistence type="predicted"/>
<reference evidence="1" key="1">
    <citation type="submission" date="2020-08" db="EMBL/GenBank/DDBJ databases">
        <title>Genome public.</title>
        <authorList>
            <person name="Liu C."/>
            <person name="Sun Q."/>
        </authorList>
    </citation>
    <scope>NUCLEOTIDE SEQUENCE</scope>
    <source>
        <strain evidence="1">BX1005</strain>
    </source>
</reference>
<dbReference type="Pfam" id="PF20355">
    <property type="entry name" value="DUF6650"/>
    <property type="match status" value="1"/>
</dbReference>
<dbReference type="RefSeq" id="WP_186867558.1">
    <property type="nucleotide sequence ID" value="NZ_JACOPH010000013.1"/>
</dbReference>
<dbReference type="InterPro" id="IPR046592">
    <property type="entry name" value="DUF6650"/>
</dbReference>
<accession>A0A923RTQ8</accession>